<evidence type="ECO:0000256" key="8">
    <source>
        <dbReference type="RuleBase" id="RU003345"/>
    </source>
</evidence>
<comment type="pathway">
    <text evidence="1">Amino-acid degradation; L-proline degradation into L-glutamate; L-glutamate from L-proline: step 2/2.</text>
</comment>
<dbReference type="GO" id="GO:0010133">
    <property type="term" value="P:L-proline catabolic process to L-glutamate"/>
    <property type="evidence" value="ECO:0007669"/>
    <property type="project" value="InterPro"/>
</dbReference>
<keyword evidence="3 8" id="KW-0560">Oxidoreductase</keyword>
<dbReference type="Proteomes" id="UP000278886">
    <property type="component" value="Chromosome"/>
</dbReference>
<organism evidence="12 13">
    <name type="scientific">Protaetiibacter intestinalis</name>
    <dbReference type="NCBI Taxonomy" id="2419774"/>
    <lineage>
        <taxon>Bacteria</taxon>
        <taxon>Bacillati</taxon>
        <taxon>Actinomycetota</taxon>
        <taxon>Actinomycetes</taxon>
        <taxon>Micrococcales</taxon>
        <taxon>Microbacteriaceae</taxon>
        <taxon>Protaetiibacter</taxon>
    </lineage>
</organism>
<evidence type="ECO:0000313" key="12">
    <source>
        <dbReference type="EMBL" id="AYF97943.1"/>
    </source>
</evidence>
<protein>
    <recommendedName>
        <fullName evidence="2">L-glutamate gamma-semialdehyde dehydrogenase</fullName>
        <ecNumber evidence="2">1.2.1.88</ecNumber>
    </recommendedName>
</protein>
<comment type="catalytic activity">
    <reaction evidence="5">
        <text>L-glutamate 5-semialdehyde + NAD(+) + H2O = L-glutamate + NADH + 2 H(+)</text>
        <dbReference type="Rhea" id="RHEA:30235"/>
        <dbReference type="ChEBI" id="CHEBI:15377"/>
        <dbReference type="ChEBI" id="CHEBI:15378"/>
        <dbReference type="ChEBI" id="CHEBI:29985"/>
        <dbReference type="ChEBI" id="CHEBI:57540"/>
        <dbReference type="ChEBI" id="CHEBI:57945"/>
        <dbReference type="ChEBI" id="CHEBI:58066"/>
        <dbReference type="EC" id="1.2.1.88"/>
    </reaction>
</comment>
<dbReference type="PROSITE" id="PS00070">
    <property type="entry name" value="ALDEHYDE_DEHYDR_CYS"/>
    <property type="match status" value="1"/>
</dbReference>
<feature type="domain" description="Aldehyde dehydrogenase" evidence="10">
    <location>
        <begin position="501"/>
        <end position="920"/>
    </location>
</feature>
<dbReference type="OrthoDB" id="9812625at2"/>
<feature type="active site" evidence="6">
    <location>
        <position position="742"/>
    </location>
</feature>
<dbReference type="PANTHER" id="PTHR42862">
    <property type="entry name" value="DELTA-1-PYRROLINE-5-CARBOXYLATE DEHYDROGENASE 1, ISOFORM A-RELATED"/>
    <property type="match status" value="1"/>
</dbReference>
<dbReference type="InterPro" id="IPR025703">
    <property type="entry name" value="Bifunct_PutA"/>
</dbReference>
<dbReference type="InterPro" id="IPR050485">
    <property type="entry name" value="Proline_metab_enzyme"/>
</dbReference>
<evidence type="ECO:0000313" key="13">
    <source>
        <dbReference type="Proteomes" id="UP000278886"/>
    </source>
</evidence>
<dbReference type="AlphaFoldDB" id="A0A387B6G7"/>
<sequence length="1141" mass="121972">MAVSPDLPDADATIALVRRWLTAAAAAKPDPGAERLAGLLKDPDGLEFTLGFVDRVVRPDDLRVAARNFERLSRRVPRFLPWHLRALVTLGGGAGVLLPWPVIPIARRVLRGMVEHLVIDATPAKLDKSLARLRSHGARLNLNLLGEAVLGDREAARRLEGTRELLARDDVDYVSVKVSSVAAQLSLWGFDETVDRVVEHLAPLYEQAASARGTKFVNLDMEEYRDLDLTIAAFTRLLDRPSLQQLEAGIVLQAYLPDSVAALASLTEWARARVAAGGAGIKVRIVKGANLALERVDARIHGWPLATWPSKQATDTNYKRMLVAALTPEATDAVRVGVAGHNLFDLAFAWQLAVERGVEHRVEVEMLLGMASAQAQAVRADTRRLLLYTPVVHPEEFDTAIGYLVRRLEENASTENFMSAIFELADDERAFAREAERFTASLAALDTEVPPPNRTQNRLSPPLPRAPQAFRNEPDTDPALVANRVWGRGILERSATSTLGEATVAAARIADADRLDALVAAAAEAGGHWGHVPPHTRAELLDRVGEVLAVYRGRLVEVMASETGKTIAEADVEVSEAVDFAHYYAERARELGAIRDARFAPVALTVVTPPWNFPVSIPAGGVLSALAAGSAVVLKPAHQARRSGAVLAEALWEAGVPRELLTLVDLAEGELGRRLVASPAVGRVLLTGSYETAALFRSWDPELPLLAETSGKNAIVVTASADLDLAVKDLVTSAFGNAGQKCSAASLAILVGTVGESERFRRQLADAVTSLAVGYPQDPAVTVGPLIEPVAGKLARGLTVLAEGESWLVKPRQLDGTDRLWSPGVRDGVAAGSEFHRTEYFGPVLGLMRAATLDEAIELQNAVPYGLTAGIHSLDAEEVAVWLDRVQAGNLYVNRPVTGAIVRRQPFGGWKRSSVGTGAKAGGPNTLLVLGDWHPVPAAPEGDLRLDGLEARVRTLVEAFQPALDYGGFDAVRRGALSDADAWAAEFGVARDVSQLGVERDVLRYRPAAVTVRLAEGGALAELVRVLAAAALARAPLAVSSAVPLRLGRLAGELGWKAVVEPDAAFAARAVRELPARIRLVGGDAAALAEALDGSPEVAVYAGPVTAAGRIELLPFLREQSVSITAHRFGTPDRAMIALRV</sequence>
<evidence type="ECO:0000256" key="6">
    <source>
        <dbReference type="PIRSR" id="PIRSR000197-1"/>
    </source>
</evidence>
<proteinExistence type="inferred from homology"/>
<evidence type="ECO:0000256" key="2">
    <source>
        <dbReference type="ARBA" id="ARBA00012884"/>
    </source>
</evidence>
<keyword evidence="4" id="KW-0520">NAD</keyword>
<dbReference type="InterPro" id="IPR015590">
    <property type="entry name" value="Aldehyde_DH_dom"/>
</dbReference>
<dbReference type="GO" id="GO:0004657">
    <property type="term" value="F:proline dehydrogenase activity"/>
    <property type="evidence" value="ECO:0007669"/>
    <property type="project" value="InterPro"/>
</dbReference>
<feature type="active site" evidence="6 7">
    <location>
        <position position="708"/>
    </location>
</feature>
<dbReference type="InterPro" id="IPR016161">
    <property type="entry name" value="Ald_DH/histidinol_DH"/>
</dbReference>
<dbReference type="Gene3D" id="3.40.605.10">
    <property type="entry name" value="Aldehyde Dehydrogenase, Chain A, domain 1"/>
    <property type="match status" value="1"/>
</dbReference>
<dbReference type="KEGG" id="lyd:D7I47_06520"/>
<dbReference type="GO" id="GO:0009898">
    <property type="term" value="C:cytoplasmic side of plasma membrane"/>
    <property type="evidence" value="ECO:0007669"/>
    <property type="project" value="TreeGrafter"/>
</dbReference>
<dbReference type="Gene3D" id="3.20.20.220">
    <property type="match status" value="1"/>
</dbReference>
<evidence type="ECO:0000256" key="4">
    <source>
        <dbReference type="ARBA" id="ARBA00023027"/>
    </source>
</evidence>
<dbReference type="InterPro" id="IPR029041">
    <property type="entry name" value="FAD-linked_oxidoreductase-like"/>
</dbReference>
<evidence type="ECO:0000256" key="1">
    <source>
        <dbReference type="ARBA" id="ARBA00004786"/>
    </source>
</evidence>
<dbReference type="InterPro" id="IPR016160">
    <property type="entry name" value="Ald_DH_CS_CYS"/>
</dbReference>
<dbReference type="EC" id="1.2.1.88" evidence="2"/>
<dbReference type="SUPFAM" id="SSF53720">
    <property type="entry name" value="ALDH-like"/>
    <property type="match status" value="1"/>
</dbReference>
<dbReference type="EMBL" id="CP032630">
    <property type="protein sequence ID" value="AYF97943.1"/>
    <property type="molecule type" value="Genomic_DNA"/>
</dbReference>
<dbReference type="Gene3D" id="3.40.309.10">
    <property type="entry name" value="Aldehyde Dehydrogenase, Chain A, domain 2"/>
    <property type="match status" value="1"/>
</dbReference>
<dbReference type="Pfam" id="PF00171">
    <property type="entry name" value="Aldedh"/>
    <property type="match status" value="1"/>
</dbReference>
<name>A0A387B6G7_9MICO</name>
<evidence type="ECO:0000259" key="11">
    <source>
        <dbReference type="Pfam" id="PF01619"/>
    </source>
</evidence>
<keyword evidence="13" id="KW-1185">Reference proteome</keyword>
<gene>
    <name evidence="12" type="ORF">D7I47_06520</name>
</gene>
<evidence type="ECO:0000256" key="3">
    <source>
        <dbReference type="ARBA" id="ARBA00023002"/>
    </source>
</evidence>
<evidence type="ECO:0000256" key="9">
    <source>
        <dbReference type="SAM" id="MobiDB-lite"/>
    </source>
</evidence>
<dbReference type="InterPro" id="IPR029510">
    <property type="entry name" value="Ald_DH_CS_GLU"/>
</dbReference>
<evidence type="ECO:0000256" key="5">
    <source>
        <dbReference type="ARBA" id="ARBA00048142"/>
    </source>
</evidence>
<dbReference type="InterPro" id="IPR016163">
    <property type="entry name" value="Ald_DH_C"/>
</dbReference>
<dbReference type="PIRSF" id="PIRSF000197">
    <property type="entry name" value="Bifunct_PutA"/>
    <property type="match status" value="1"/>
</dbReference>
<dbReference type="SUPFAM" id="SSF51730">
    <property type="entry name" value="FAD-linked oxidoreductase"/>
    <property type="match status" value="1"/>
</dbReference>
<dbReference type="InterPro" id="IPR002872">
    <property type="entry name" value="Proline_DH_dom"/>
</dbReference>
<dbReference type="PANTHER" id="PTHR42862:SF1">
    <property type="entry name" value="DELTA-1-PYRROLINE-5-CARBOXYLATE DEHYDROGENASE 2, ISOFORM A-RELATED"/>
    <property type="match status" value="1"/>
</dbReference>
<feature type="region of interest" description="Disordered" evidence="9">
    <location>
        <begin position="447"/>
        <end position="474"/>
    </location>
</feature>
<dbReference type="RefSeq" id="WP_120762291.1">
    <property type="nucleotide sequence ID" value="NZ_CP032630.1"/>
</dbReference>
<dbReference type="InterPro" id="IPR016162">
    <property type="entry name" value="Ald_DH_N"/>
</dbReference>
<accession>A0A387B6G7</accession>
<reference evidence="13" key="1">
    <citation type="submission" date="2018-09" db="EMBL/GenBank/DDBJ databases">
        <title>Genome sequencing of strain 2DFWR-13.</title>
        <authorList>
            <person name="Heo J."/>
            <person name="Kim S.-J."/>
            <person name="Kwon S.-W."/>
        </authorList>
    </citation>
    <scope>NUCLEOTIDE SEQUENCE [LARGE SCALE GENOMIC DNA]</scope>
    <source>
        <strain evidence="13">2DFWR-13</strain>
    </source>
</reference>
<dbReference type="Pfam" id="PF01619">
    <property type="entry name" value="Pro_dh"/>
    <property type="match status" value="1"/>
</dbReference>
<evidence type="ECO:0000259" key="10">
    <source>
        <dbReference type="Pfam" id="PF00171"/>
    </source>
</evidence>
<comment type="similarity">
    <text evidence="8">Belongs to the aldehyde dehydrogenase family.</text>
</comment>
<evidence type="ECO:0000256" key="7">
    <source>
        <dbReference type="PROSITE-ProRule" id="PRU10007"/>
    </source>
</evidence>
<dbReference type="PROSITE" id="PS00687">
    <property type="entry name" value="ALDEHYDE_DEHYDR_GLU"/>
    <property type="match status" value="1"/>
</dbReference>
<feature type="domain" description="Proline dehydrogenase" evidence="11">
    <location>
        <begin position="128"/>
        <end position="419"/>
    </location>
</feature>
<dbReference type="GO" id="GO:0003700">
    <property type="term" value="F:DNA-binding transcription factor activity"/>
    <property type="evidence" value="ECO:0007669"/>
    <property type="project" value="InterPro"/>
</dbReference>
<dbReference type="GO" id="GO:0003842">
    <property type="term" value="F:L-glutamate gamma-semialdehyde dehydrogenase activity"/>
    <property type="evidence" value="ECO:0007669"/>
    <property type="project" value="UniProtKB-EC"/>
</dbReference>